<feature type="compositionally biased region" description="Basic residues" evidence="2">
    <location>
        <begin position="600"/>
        <end position="616"/>
    </location>
</feature>
<dbReference type="PROSITE" id="PS50879">
    <property type="entry name" value="RNASE_H_1"/>
    <property type="match status" value="1"/>
</dbReference>
<dbReference type="EMBL" id="SSTE01013200">
    <property type="protein sequence ID" value="KAA0047477.1"/>
    <property type="molecule type" value="Genomic_DNA"/>
</dbReference>
<dbReference type="InterPro" id="IPR041588">
    <property type="entry name" value="Integrase_H2C2"/>
</dbReference>
<reference evidence="6 7" key="1">
    <citation type="submission" date="2019-08" db="EMBL/GenBank/DDBJ databases">
        <title>Draft genome sequences of two oriental melons (Cucumis melo L. var makuwa).</title>
        <authorList>
            <person name="Kwon S.-Y."/>
        </authorList>
    </citation>
    <scope>NUCLEOTIDE SEQUENCE [LARGE SCALE GENOMIC DNA]</scope>
    <source>
        <strain evidence="7">cv. SW 3</strain>
        <tissue evidence="6">Leaf</tissue>
    </source>
</reference>
<evidence type="ECO:0000259" key="5">
    <source>
        <dbReference type="PROSITE" id="PS50994"/>
    </source>
</evidence>
<dbReference type="Proteomes" id="UP000321393">
    <property type="component" value="Unassembled WGS sequence"/>
</dbReference>
<dbReference type="GO" id="GO:0015074">
    <property type="term" value="P:DNA integration"/>
    <property type="evidence" value="ECO:0007669"/>
    <property type="project" value="InterPro"/>
</dbReference>
<dbReference type="Gene3D" id="3.10.10.10">
    <property type="entry name" value="HIV Type 1 Reverse Transcriptase, subunit A, domain 1"/>
    <property type="match status" value="1"/>
</dbReference>
<dbReference type="InterPro" id="IPR012337">
    <property type="entry name" value="RNaseH-like_sf"/>
</dbReference>
<feature type="domain" description="RNase H type-1" evidence="4">
    <location>
        <begin position="1803"/>
        <end position="1932"/>
    </location>
</feature>
<feature type="domain" description="Integrase catalytic" evidence="5">
    <location>
        <begin position="2096"/>
        <end position="2256"/>
    </location>
</feature>
<feature type="region of interest" description="Disordered" evidence="2">
    <location>
        <begin position="583"/>
        <end position="618"/>
    </location>
</feature>
<dbReference type="InterPro" id="IPR005162">
    <property type="entry name" value="Retrotrans_gag_dom"/>
</dbReference>
<dbReference type="InterPro" id="IPR002156">
    <property type="entry name" value="RNaseH_domain"/>
</dbReference>
<dbReference type="Pfam" id="PF03732">
    <property type="entry name" value="Retrotrans_gag"/>
    <property type="match status" value="1"/>
</dbReference>
<dbReference type="GO" id="GO:0004523">
    <property type="term" value="F:RNA-DNA hybrid ribonuclease activity"/>
    <property type="evidence" value="ECO:0007669"/>
    <property type="project" value="InterPro"/>
</dbReference>
<dbReference type="Gene3D" id="1.10.340.70">
    <property type="match status" value="1"/>
</dbReference>
<evidence type="ECO:0000313" key="6">
    <source>
        <dbReference type="EMBL" id="KAA0047477.1"/>
    </source>
</evidence>
<dbReference type="Gene3D" id="2.40.70.10">
    <property type="entry name" value="Acid Proteases"/>
    <property type="match status" value="1"/>
</dbReference>
<dbReference type="SUPFAM" id="SSF56672">
    <property type="entry name" value="DNA/RNA polymerases"/>
    <property type="match status" value="1"/>
</dbReference>
<protein>
    <submittedName>
        <fullName evidence="6">Uncharacterized protein</fullName>
    </submittedName>
</protein>
<dbReference type="GO" id="GO:0006310">
    <property type="term" value="P:DNA recombination"/>
    <property type="evidence" value="ECO:0007669"/>
    <property type="project" value="UniProtKB-KW"/>
</dbReference>
<dbReference type="PROSITE" id="PS50878">
    <property type="entry name" value="RT_POL"/>
    <property type="match status" value="1"/>
</dbReference>
<dbReference type="CDD" id="cd00303">
    <property type="entry name" value="retropepsin_like"/>
    <property type="match status" value="1"/>
</dbReference>
<proteinExistence type="predicted"/>
<dbReference type="SUPFAM" id="SSF50630">
    <property type="entry name" value="Acid proteases"/>
    <property type="match status" value="1"/>
</dbReference>
<dbReference type="PROSITE" id="PS50994">
    <property type="entry name" value="INTEGRASE"/>
    <property type="match status" value="1"/>
</dbReference>
<dbReference type="Pfam" id="PF00665">
    <property type="entry name" value="rve"/>
    <property type="match status" value="1"/>
</dbReference>
<dbReference type="Gene3D" id="3.30.70.270">
    <property type="match status" value="2"/>
</dbReference>
<evidence type="ECO:0000256" key="2">
    <source>
        <dbReference type="SAM" id="MobiDB-lite"/>
    </source>
</evidence>
<feature type="region of interest" description="Disordered" evidence="2">
    <location>
        <begin position="1"/>
        <end position="36"/>
    </location>
</feature>
<sequence>MTSQGNTSKALSDIGKRPNTRSRSREIQSSEDMPPFDVAKNIWEQISKPPKGGIVIKENPAMDEHNSLSERSNEEVPQPNIMSVMVTDVDTSEDRMAELEKKVNMLMKAVEERDFEIALLKNHIESRDAAESSHTHTIKNANKGKAIMQESQPQNSTSIASLSVQQLQEMIANSIKTQYGGPAQTFSLYSKPYTKRIDNMRMPHGYQPPKFQQFDGKGNPKQHVAHFIETCETAGTRGDLLVKQFVRTLKGNAFDWYTDLEPESIDSWEQLERDFLNRFYSTRRIVSMIELTATKQRKGEPVIDYINRWRALSLDCKDRLTELSAVEMCTQGMHWGLLYILQGIKPRTFEELATRAHDMELSIANRGNNDLLVPEVRKEKKEVKSTQKALKGVTKEAMVVSTTPLKLVSKEKKMEKRQDEGEKRRPTLKERQEKVYPFPDSDLPDMLDQLLEKQLIQLPECKRPAEMGRVNDPNYCKYHRVISHPVEKCFVLKELILKLALDKKIELELDDVAQTNHAAVIIQSDSRLSAIGSLIQFGSLEPVVIYSSPEDLQNNDFRADGPKEEEKQVDNVEEGWTLVTRRKKRKQSFSQKESGAYRTYRSKGKSQRRNTRKNPRKFLPIIEESEGLSRPRRPIILKDFFPKNFPMEIVSCHTTSTTEEDACPSNAMEETPKPEDLLPLGINDLLTLSREVKDTIIEILKNDDVSTIVTSPAMTYDSSCMSISFSDEDLLLGSKLHNRPLYVSGFVREQKLNQILIDNGSAVNILPKSTMNQLGISVEELSNSKLVIQGFNQGAQRAIGTVRLEVVIGDLQASTIFHVIDSRTTYKMLLGRPWIHENGIVTSTLHQCFKFYKQGIKKVDADSRPFTKAESHFADAKFYTKSEDVSEIISTEVPVTKGTFKNEQEMITSKKSSKGDALNSQQNGELTTETKLRAPEAEKIATLQKEVSNPPVLRYIPLSRRKKGESPFTECSKNLTVKNTEILKENFTAPLTKIEKGEAKKIEKKDLQAYLPERRTVEGFDPKAYKLMAKAGYDFTTRTELKSVKIFDERPELSPTQKKLQKQGYSIPNSRAGIGYQSSEPVRITGKGKAKVANTCHITVEESKDSEEGKKVRSQRSSVFDRIAFSAIRPSVFQRVSTSIAKDSNQVSTCSSTRLSAFQRLNTSAKKVRSISPTPTTRKSAFKRLSVSVTRDQKKASMSVSNKSSLVTGDEEIRSAFPSRMKRKMFVSVNTEGSLKVKRHDVVFTRPEDNEPEDEPDVAGCYHVTIEETSDHDIFEEDAEAAPLSLEDGGQSTIDELKEVNLGTKEEPRPTFISTQLSDNDENEYVNLLKAYKDVFAWSYKEMPGLDPKVAVHRLAIKPEHRPVKQAQRRFRPELISQIEEEVNKLIEAGFIREVKYPTWIANIVPVRKKNGQLRVCVDFRDLNNACPKDDFPLPIMEIMIDATAGHEALSFMDGSSGYNQIRMALEDEEKTAFRTPKGIYCYKVMPFGLKNAGATYQRAMQRIFDDMLHKHVECYVDDLVVKSKKKCDHLKDLKLVLDRLRKYQLRMNPLKCAFGVTSGKFLGFIVRHRGIEVDHSKIDAIQKMPSPKNLHELRRLQGRLAYIRRFISNLAGRCQPFQRLMRKDAVFDWDQSCQNAFDSIKKYLLNPPVLSAPATGKPLILYIAAQETSLGALLAQENDKGKECALYYLSRTLTGAELNYSPIEKMCLALFFAIDKLRHYMQAFTIHLVAKADPVKYILSRPVISGRLAKWAIILQQYDIVYIPQKAVKGQALADFLADHPVPSNWKLCDDLPDEEVLFVESMEPWIMFFDGAARRSGAGVGIVFISPEKHMLPYSFTLGELCSNNVAEYQAFIIGLQMASEFGIKCIEIFGDSKLIINQLSYQYEVKHQDLKPYFSYARRLMDRFDSIILEHIPRSENKKADALANLATALTVSEDIPINISLCQKWIVPSIESQYEEADVISVYAIDEEDWRQPIIDYLEHGKLPTDPRHRAEIRRRAARFIYYKDTLYRRSYEGLLLRCLGKEESTKALEEAHSGICGAHQSGPKLQYQLKRMGYYWPTMIHDSMHFAKHCEACQFHANFIHQPPEPLHPTIASWPFEAWGLDLVGPITPKSTAGHSYILAGTDYFSKWAEAVPLREAKKENIVNFVQTHIIYRYGIPHRIVTDNGRQFANTLMDKLCEKFNFKQFKSSMYNAAANGLAEAFNKTLCSLLKKVVSKTKRDWQEKIGEALWAYRTTHRTPTGVTPYSLVYGVEAVLPLEREIPSLRMAIQEGLTTEDNARLRLEELEALDEKRLEAQQALECYQARMSKAFDKQVRPRSFQVGDLVLAVRRPIITTRHTGNKFTPKWDGPYIVKEVFTNGAYKIIDQDGLRIGPINGRFLKKFYA</sequence>
<evidence type="ECO:0000256" key="1">
    <source>
        <dbReference type="ARBA" id="ARBA00023172"/>
    </source>
</evidence>
<evidence type="ECO:0000259" key="3">
    <source>
        <dbReference type="PROSITE" id="PS50878"/>
    </source>
</evidence>
<dbReference type="InterPro" id="IPR036397">
    <property type="entry name" value="RNaseH_sf"/>
</dbReference>
<dbReference type="InterPro" id="IPR000477">
    <property type="entry name" value="RT_dom"/>
</dbReference>
<dbReference type="Pfam" id="PF00078">
    <property type="entry name" value="RVT_1"/>
    <property type="match status" value="1"/>
</dbReference>
<dbReference type="OrthoDB" id="910289at2759"/>
<comment type="caution">
    <text evidence="6">The sequence shown here is derived from an EMBL/GenBank/DDBJ whole genome shotgun (WGS) entry which is preliminary data.</text>
</comment>
<feature type="domain" description="Reverse transcriptase" evidence="3">
    <location>
        <begin position="1388"/>
        <end position="1567"/>
    </location>
</feature>
<evidence type="ECO:0000259" key="4">
    <source>
        <dbReference type="PROSITE" id="PS50879"/>
    </source>
</evidence>
<feature type="region of interest" description="Disordered" evidence="2">
    <location>
        <begin position="409"/>
        <end position="432"/>
    </location>
</feature>
<dbReference type="SUPFAM" id="SSF53098">
    <property type="entry name" value="Ribonuclease H-like"/>
    <property type="match status" value="2"/>
</dbReference>
<dbReference type="InterPro" id="IPR041577">
    <property type="entry name" value="RT_RNaseH_2"/>
</dbReference>
<dbReference type="FunFam" id="3.30.420.10:FF:000032">
    <property type="entry name" value="Retrovirus-related Pol polyprotein from transposon 297-like Protein"/>
    <property type="match status" value="1"/>
</dbReference>
<dbReference type="Gene3D" id="3.30.420.10">
    <property type="entry name" value="Ribonuclease H-like superfamily/Ribonuclease H"/>
    <property type="match status" value="2"/>
</dbReference>
<dbReference type="CDD" id="cd01647">
    <property type="entry name" value="RT_LTR"/>
    <property type="match status" value="1"/>
</dbReference>
<feature type="compositionally biased region" description="Polar residues" evidence="2">
    <location>
        <begin position="1"/>
        <end position="10"/>
    </location>
</feature>
<dbReference type="Pfam" id="PF17919">
    <property type="entry name" value="RT_RNaseH_2"/>
    <property type="match status" value="1"/>
</dbReference>
<dbReference type="Pfam" id="PF13456">
    <property type="entry name" value="RVT_3"/>
    <property type="match status" value="1"/>
</dbReference>
<dbReference type="FunFam" id="3.30.70.270:FF:000020">
    <property type="entry name" value="Transposon Tf2-6 polyprotein-like Protein"/>
    <property type="match status" value="1"/>
</dbReference>
<dbReference type="InterPro" id="IPR043502">
    <property type="entry name" value="DNA/RNA_pol_sf"/>
</dbReference>
<keyword evidence="1" id="KW-0233">DNA recombination</keyword>
<dbReference type="InterPro" id="IPR043128">
    <property type="entry name" value="Rev_trsase/Diguanyl_cyclase"/>
</dbReference>
<feature type="region of interest" description="Disordered" evidence="2">
    <location>
        <begin position="907"/>
        <end position="926"/>
    </location>
</feature>
<name>A0A5A7TZU9_CUCMM</name>
<dbReference type="Pfam" id="PF17921">
    <property type="entry name" value="Integrase_H2C2"/>
    <property type="match status" value="1"/>
</dbReference>
<dbReference type="GO" id="GO:0003676">
    <property type="term" value="F:nucleic acid binding"/>
    <property type="evidence" value="ECO:0007669"/>
    <property type="project" value="InterPro"/>
</dbReference>
<accession>A0A5A7TZU9</accession>
<dbReference type="PANTHER" id="PTHR48475:SF1">
    <property type="entry name" value="RNASE H TYPE-1 DOMAIN-CONTAINING PROTEIN"/>
    <property type="match status" value="1"/>
</dbReference>
<dbReference type="InterPro" id="IPR021109">
    <property type="entry name" value="Peptidase_aspartic_dom_sf"/>
</dbReference>
<organism evidence="6 7">
    <name type="scientific">Cucumis melo var. makuwa</name>
    <name type="common">Oriental melon</name>
    <dbReference type="NCBI Taxonomy" id="1194695"/>
    <lineage>
        <taxon>Eukaryota</taxon>
        <taxon>Viridiplantae</taxon>
        <taxon>Streptophyta</taxon>
        <taxon>Embryophyta</taxon>
        <taxon>Tracheophyta</taxon>
        <taxon>Spermatophyta</taxon>
        <taxon>Magnoliopsida</taxon>
        <taxon>eudicotyledons</taxon>
        <taxon>Gunneridae</taxon>
        <taxon>Pentapetalae</taxon>
        <taxon>rosids</taxon>
        <taxon>fabids</taxon>
        <taxon>Cucurbitales</taxon>
        <taxon>Cucurbitaceae</taxon>
        <taxon>Benincaseae</taxon>
        <taxon>Cucumis</taxon>
    </lineage>
</organism>
<dbReference type="InterPro" id="IPR001584">
    <property type="entry name" value="Integrase_cat-core"/>
</dbReference>
<gene>
    <name evidence="6" type="ORF">E6C27_scaffold498G00940</name>
</gene>
<dbReference type="PANTHER" id="PTHR48475">
    <property type="entry name" value="RIBONUCLEASE H"/>
    <property type="match status" value="1"/>
</dbReference>
<dbReference type="CDD" id="cd09279">
    <property type="entry name" value="RNase_HI_like"/>
    <property type="match status" value="1"/>
</dbReference>
<evidence type="ECO:0000313" key="7">
    <source>
        <dbReference type="Proteomes" id="UP000321393"/>
    </source>
</evidence>
<dbReference type="CDD" id="cd09274">
    <property type="entry name" value="RNase_HI_RT_Ty3"/>
    <property type="match status" value="1"/>
</dbReference>